<dbReference type="OrthoDB" id="630817at2759"/>
<dbReference type="InterPro" id="IPR008581">
    <property type="entry name" value="DUF863_pln"/>
</dbReference>
<organism evidence="1 2">
    <name type="scientific">Corchorus olitorius</name>
    <dbReference type="NCBI Taxonomy" id="93759"/>
    <lineage>
        <taxon>Eukaryota</taxon>
        <taxon>Viridiplantae</taxon>
        <taxon>Streptophyta</taxon>
        <taxon>Embryophyta</taxon>
        <taxon>Tracheophyta</taxon>
        <taxon>Spermatophyta</taxon>
        <taxon>Magnoliopsida</taxon>
        <taxon>eudicotyledons</taxon>
        <taxon>Gunneridae</taxon>
        <taxon>Pentapetalae</taxon>
        <taxon>rosids</taxon>
        <taxon>malvids</taxon>
        <taxon>Malvales</taxon>
        <taxon>Malvaceae</taxon>
        <taxon>Grewioideae</taxon>
        <taxon>Apeibeae</taxon>
        <taxon>Corchorus</taxon>
    </lineage>
</organism>
<accession>A0A1R3KLP4</accession>
<comment type="caution">
    <text evidence="1">The sequence shown here is derived from an EMBL/GenBank/DDBJ whole genome shotgun (WGS) entry which is preliminary data.</text>
</comment>
<dbReference type="Pfam" id="PF05904">
    <property type="entry name" value="DUF863"/>
    <property type="match status" value="1"/>
</dbReference>
<dbReference type="AlphaFoldDB" id="A0A1R3KLP4"/>
<gene>
    <name evidence="1" type="ORF">COLO4_06859</name>
</gene>
<sequence>MLGLQADMQPKRQILGRYTARDLNLDANETVRPEDNINGFLRNRQYYNEAKNSTLPLHSYDKNRGQTVHNPSRIPCSSIVPELLETNCKRIGKKILDLELPAEEYIDSEEEEFSAVKMTLHFSNILLQNTPRISSMLCL</sequence>
<name>A0A1R3KLP4_9ROSI</name>
<dbReference type="EMBL" id="AWUE01012952">
    <property type="protein sequence ID" value="OMP08007.1"/>
    <property type="molecule type" value="Genomic_DNA"/>
</dbReference>
<evidence type="ECO:0000313" key="1">
    <source>
        <dbReference type="EMBL" id="OMP08007.1"/>
    </source>
</evidence>
<dbReference type="Proteomes" id="UP000187203">
    <property type="component" value="Unassembled WGS sequence"/>
</dbReference>
<proteinExistence type="predicted"/>
<evidence type="ECO:0000313" key="2">
    <source>
        <dbReference type="Proteomes" id="UP000187203"/>
    </source>
</evidence>
<reference evidence="2" key="1">
    <citation type="submission" date="2013-09" db="EMBL/GenBank/DDBJ databases">
        <title>Corchorus olitorius genome sequencing.</title>
        <authorList>
            <person name="Alam M."/>
            <person name="Haque M.S."/>
            <person name="Islam M.S."/>
            <person name="Emdad E.M."/>
            <person name="Islam M.M."/>
            <person name="Ahmed B."/>
            <person name="Halim A."/>
            <person name="Hossen Q.M.M."/>
            <person name="Hossain M.Z."/>
            <person name="Ahmed R."/>
            <person name="Khan M.M."/>
            <person name="Islam R."/>
            <person name="Rashid M.M."/>
            <person name="Khan S.A."/>
            <person name="Rahman M.S."/>
            <person name="Alam M."/>
            <person name="Yahiya A.S."/>
            <person name="Khan M.S."/>
            <person name="Azam M.S."/>
            <person name="Haque T."/>
            <person name="Lashkar M.Z.H."/>
            <person name="Akhand A.I."/>
            <person name="Morshed G."/>
            <person name="Roy S."/>
            <person name="Uddin K.S."/>
            <person name="Rabeya T."/>
            <person name="Hossain A.S."/>
            <person name="Chowdhury A."/>
            <person name="Snigdha A.R."/>
            <person name="Mortoza M.S."/>
            <person name="Matin S.A."/>
            <person name="Hoque S.M.E."/>
            <person name="Islam M.K."/>
            <person name="Roy D.K."/>
            <person name="Haider R."/>
            <person name="Moosa M.M."/>
            <person name="Elias S.M."/>
            <person name="Hasan A.M."/>
            <person name="Jahan S."/>
            <person name="Shafiuddin M."/>
            <person name="Mahmood N."/>
            <person name="Shommy N.S."/>
        </authorList>
    </citation>
    <scope>NUCLEOTIDE SEQUENCE [LARGE SCALE GENOMIC DNA]</scope>
    <source>
        <strain evidence="2">cv. O-4</strain>
    </source>
</reference>
<protein>
    <submittedName>
        <fullName evidence="1">STS14 protein-like protein</fullName>
    </submittedName>
</protein>
<keyword evidence="2" id="KW-1185">Reference proteome</keyword>